<dbReference type="Proteomes" id="UP000186817">
    <property type="component" value="Unassembled WGS sequence"/>
</dbReference>
<keyword evidence="2" id="KW-1185">Reference proteome</keyword>
<sequence>MSWATKLIDDTVTEIFEMLGTGEAGIRYWLTRYRGRFADVPYWLVPKLVYKSSSKERPDARGKRKRLMLEHEMLLPHELLGSFSKRSEMLRKLIGDPGVPRLF</sequence>
<evidence type="ECO:0000313" key="1">
    <source>
        <dbReference type="EMBL" id="OLP95320.1"/>
    </source>
</evidence>
<evidence type="ECO:0000313" key="2">
    <source>
        <dbReference type="Proteomes" id="UP000186817"/>
    </source>
</evidence>
<accession>A0A1Q9DJL2</accession>
<proteinExistence type="predicted"/>
<dbReference type="EMBL" id="LSRX01000508">
    <property type="protein sequence ID" value="OLP95320.1"/>
    <property type="molecule type" value="Genomic_DNA"/>
</dbReference>
<gene>
    <name evidence="1" type="ORF">AK812_SmicGene22573</name>
</gene>
<protein>
    <submittedName>
        <fullName evidence="1">Uncharacterized protein</fullName>
    </submittedName>
</protein>
<reference evidence="1 2" key="1">
    <citation type="submission" date="2016-02" db="EMBL/GenBank/DDBJ databases">
        <title>Genome analysis of coral dinoflagellate symbionts highlights evolutionary adaptations to a symbiotic lifestyle.</title>
        <authorList>
            <person name="Aranda M."/>
            <person name="Li Y."/>
            <person name="Liew Y.J."/>
            <person name="Baumgarten S."/>
            <person name="Simakov O."/>
            <person name="Wilson M."/>
            <person name="Piel J."/>
            <person name="Ashoor H."/>
            <person name="Bougouffa S."/>
            <person name="Bajic V.B."/>
            <person name="Ryu T."/>
            <person name="Ravasi T."/>
            <person name="Bayer T."/>
            <person name="Micklem G."/>
            <person name="Kim H."/>
            <person name="Bhak J."/>
            <person name="Lajeunesse T.C."/>
            <person name="Voolstra C.R."/>
        </authorList>
    </citation>
    <scope>NUCLEOTIDE SEQUENCE [LARGE SCALE GENOMIC DNA]</scope>
    <source>
        <strain evidence="1 2">CCMP2467</strain>
    </source>
</reference>
<dbReference type="AlphaFoldDB" id="A0A1Q9DJL2"/>
<dbReference type="OrthoDB" id="423075at2759"/>
<name>A0A1Q9DJL2_SYMMI</name>
<comment type="caution">
    <text evidence="1">The sequence shown here is derived from an EMBL/GenBank/DDBJ whole genome shotgun (WGS) entry which is preliminary data.</text>
</comment>
<organism evidence="1 2">
    <name type="scientific">Symbiodinium microadriaticum</name>
    <name type="common">Dinoflagellate</name>
    <name type="synonym">Zooxanthella microadriatica</name>
    <dbReference type="NCBI Taxonomy" id="2951"/>
    <lineage>
        <taxon>Eukaryota</taxon>
        <taxon>Sar</taxon>
        <taxon>Alveolata</taxon>
        <taxon>Dinophyceae</taxon>
        <taxon>Suessiales</taxon>
        <taxon>Symbiodiniaceae</taxon>
        <taxon>Symbiodinium</taxon>
    </lineage>
</organism>